<dbReference type="InterPro" id="IPR001466">
    <property type="entry name" value="Beta-lactam-related"/>
</dbReference>
<dbReference type="PANTHER" id="PTHR43283">
    <property type="entry name" value="BETA-LACTAMASE-RELATED"/>
    <property type="match status" value="1"/>
</dbReference>
<evidence type="ECO:0000256" key="2">
    <source>
        <dbReference type="SAM" id="SignalP"/>
    </source>
</evidence>
<dbReference type="InterPro" id="IPR012338">
    <property type="entry name" value="Beta-lactam/transpept-like"/>
</dbReference>
<protein>
    <submittedName>
        <fullName evidence="4">Beta-lactamase family protein</fullName>
    </submittedName>
</protein>
<evidence type="ECO:0000256" key="1">
    <source>
        <dbReference type="ARBA" id="ARBA00022801"/>
    </source>
</evidence>
<dbReference type="GO" id="GO:0016787">
    <property type="term" value="F:hydrolase activity"/>
    <property type="evidence" value="ECO:0007669"/>
    <property type="project" value="UniProtKB-KW"/>
</dbReference>
<reference evidence="4" key="1">
    <citation type="submission" date="2022-07" db="EMBL/GenBank/DDBJ databases">
        <title>Complete genome sequence of Salinispirillum sp. LH10-3-1 capable of multiple carbohydrate inversion isolated from a soda lake.</title>
        <authorList>
            <person name="Liu J."/>
            <person name="Zhai Y."/>
            <person name="Zhang H."/>
            <person name="Yang H."/>
            <person name="Qu J."/>
            <person name="Li J."/>
        </authorList>
    </citation>
    <scope>NUCLEOTIDE SEQUENCE</scope>
    <source>
        <strain evidence="4">LH 10-3-1</strain>
    </source>
</reference>
<sequence>MLGYRAVIAVCGWALVAFLAGCSKPPLACGDPANDEDCAAAMQQRLADARVPGVSVAVIQNFRLVEQWSLGVLAEDDSRPVTLTTPFQAGDLSMPVTALGALVWLEQSGGHLDQTINDTLRHWRIPDESGWGGDQVTVRHLLSHSSGLSPSGFRGYPVGSSLPTWLEMLNGTGAANSDRVRLTSAPGENCNYTAAGYEVLSYWLEQQAQMSFAGWQNSAVFTPLNIPARYQLIGLPPPAAGHDWRGATLDGGYRRYAEQAALGLWATPTDLSRVLLEVMASARGQGRIITDPSISSAMLTTQGCAWGLGWVIDRKGTETEFSKRGGTAGYRTYMVGQVRSGNGLVIMTNGDRGDRIIDAIAAAVRANYNW</sequence>
<dbReference type="RefSeq" id="WP_304995328.1">
    <property type="nucleotide sequence ID" value="NZ_CP101717.1"/>
</dbReference>
<keyword evidence="2" id="KW-0732">Signal</keyword>
<feature type="domain" description="Beta-lactamase-related" evidence="3">
    <location>
        <begin position="40"/>
        <end position="363"/>
    </location>
</feature>
<dbReference type="SUPFAM" id="SSF56601">
    <property type="entry name" value="beta-lactamase/transpeptidase-like"/>
    <property type="match status" value="1"/>
</dbReference>
<keyword evidence="1" id="KW-0378">Hydrolase</keyword>
<name>A0AB38YF90_9GAMM</name>
<dbReference type="AlphaFoldDB" id="A0AB38YF90"/>
<organism evidence="4">
    <name type="scientific">Salinispirillum sp. LH 10-3-1</name>
    <dbReference type="NCBI Taxonomy" id="2952525"/>
    <lineage>
        <taxon>Bacteria</taxon>
        <taxon>Pseudomonadati</taxon>
        <taxon>Pseudomonadota</taxon>
        <taxon>Gammaproteobacteria</taxon>
        <taxon>Oceanospirillales</taxon>
        <taxon>Saccharospirillaceae</taxon>
        <taxon>Salinispirillum</taxon>
    </lineage>
</organism>
<dbReference type="PROSITE" id="PS51257">
    <property type="entry name" value="PROKAR_LIPOPROTEIN"/>
    <property type="match status" value="1"/>
</dbReference>
<feature type="chain" id="PRO_5044261993" evidence="2">
    <location>
        <begin position="29"/>
        <end position="370"/>
    </location>
</feature>
<evidence type="ECO:0000259" key="3">
    <source>
        <dbReference type="Pfam" id="PF00144"/>
    </source>
</evidence>
<dbReference type="InterPro" id="IPR050789">
    <property type="entry name" value="Diverse_Enzym_Activities"/>
</dbReference>
<dbReference type="Pfam" id="PF00144">
    <property type="entry name" value="Beta-lactamase"/>
    <property type="match status" value="1"/>
</dbReference>
<dbReference type="Gene3D" id="3.40.710.10">
    <property type="entry name" value="DD-peptidase/beta-lactamase superfamily"/>
    <property type="match status" value="1"/>
</dbReference>
<gene>
    <name evidence="4" type="ORF">NFC81_15220</name>
</gene>
<accession>A0AB38YF90</accession>
<feature type="signal peptide" evidence="2">
    <location>
        <begin position="1"/>
        <end position="28"/>
    </location>
</feature>
<evidence type="ECO:0000313" key="4">
    <source>
        <dbReference type="EMBL" id="WLD58044.1"/>
    </source>
</evidence>
<proteinExistence type="predicted"/>
<dbReference type="EMBL" id="CP101717">
    <property type="protein sequence ID" value="WLD58044.1"/>
    <property type="molecule type" value="Genomic_DNA"/>
</dbReference>
<dbReference type="PANTHER" id="PTHR43283:SF11">
    <property type="entry name" value="BETA-LACTAMASE-RELATED DOMAIN-CONTAINING PROTEIN"/>
    <property type="match status" value="1"/>
</dbReference>